<dbReference type="Pfam" id="PF01381">
    <property type="entry name" value="HTH_3"/>
    <property type="match status" value="1"/>
</dbReference>
<protein>
    <submittedName>
        <fullName evidence="3">Helix-turn-helix transcriptional regulator</fullName>
    </submittedName>
</protein>
<dbReference type="InterPro" id="IPR001387">
    <property type="entry name" value="Cro/C1-type_HTH"/>
</dbReference>
<gene>
    <name evidence="3" type="ORF">VIN30_07260</name>
</gene>
<evidence type="ECO:0000256" key="1">
    <source>
        <dbReference type="ARBA" id="ARBA00023125"/>
    </source>
</evidence>
<dbReference type="InterPro" id="IPR010982">
    <property type="entry name" value="Lambda_DNA-bd_dom_sf"/>
</dbReference>
<dbReference type="PROSITE" id="PS50943">
    <property type="entry name" value="HTH_CROC1"/>
    <property type="match status" value="1"/>
</dbReference>
<dbReference type="PANTHER" id="PTHR46797">
    <property type="entry name" value="HTH-TYPE TRANSCRIPTIONAL REGULATOR"/>
    <property type="match status" value="1"/>
</dbReference>
<dbReference type="PANTHER" id="PTHR46797:SF1">
    <property type="entry name" value="METHYLPHOSPHONATE SYNTHASE"/>
    <property type="match status" value="1"/>
</dbReference>
<keyword evidence="4" id="KW-1185">Reference proteome</keyword>
<keyword evidence="1" id="KW-0238">DNA-binding</keyword>
<comment type="caution">
    <text evidence="3">The sequence shown here is derived from an EMBL/GenBank/DDBJ whole genome shotgun (WGS) entry which is preliminary data.</text>
</comment>
<dbReference type="Gene3D" id="1.10.260.40">
    <property type="entry name" value="lambda repressor-like DNA-binding domains"/>
    <property type="match status" value="1"/>
</dbReference>
<reference evidence="3 4" key="1">
    <citation type="submission" date="2024-01" db="EMBL/GenBank/DDBJ databases">
        <title>novel species in genus Adlercreutzia.</title>
        <authorList>
            <person name="Liu X."/>
        </authorList>
    </citation>
    <scope>NUCLEOTIDE SEQUENCE [LARGE SCALE GENOMIC DNA]</scope>
    <source>
        <strain evidence="3 4">R7</strain>
    </source>
</reference>
<name>A0ABU6IIL5_9ACTN</name>
<dbReference type="CDD" id="cd00093">
    <property type="entry name" value="HTH_XRE"/>
    <property type="match status" value="1"/>
</dbReference>
<dbReference type="Proteomes" id="UP001349994">
    <property type="component" value="Unassembled WGS sequence"/>
</dbReference>
<accession>A0ABU6IIL5</accession>
<feature type="domain" description="HTH cro/C1-type" evidence="2">
    <location>
        <begin position="17"/>
        <end position="71"/>
    </location>
</feature>
<evidence type="ECO:0000313" key="4">
    <source>
        <dbReference type="Proteomes" id="UP001349994"/>
    </source>
</evidence>
<dbReference type="SMART" id="SM00530">
    <property type="entry name" value="HTH_XRE"/>
    <property type="match status" value="1"/>
</dbReference>
<organism evidence="3 4">
    <name type="scientific">Adlercreutzia wanghongyangiae</name>
    <dbReference type="NCBI Taxonomy" id="3111451"/>
    <lineage>
        <taxon>Bacteria</taxon>
        <taxon>Bacillati</taxon>
        <taxon>Actinomycetota</taxon>
        <taxon>Coriobacteriia</taxon>
        <taxon>Eggerthellales</taxon>
        <taxon>Eggerthellaceae</taxon>
        <taxon>Adlercreutzia</taxon>
    </lineage>
</organism>
<sequence length="74" mass="8391">MDTARTDPRLAALGMRIRRHRETQNLSQDRLAKMINTDQAYICRIENAQVNPGIVTVFEIADALDVPLNNLLDL</sequence>
<dbReference type="SUPFAM" id="SSF47413">
    <property type="entry name" value="lambda repressor-like DNA-binding domains"/>
    <property type="match status" value="1"/>
</dbReference>
<evidence type="ECO:0000259" key="2">
    <source>
        <dbReference type="PROSITE" id="PS50943"/>
    </source>
</evidence>
<dbReference type="InterPro" id="IPR050807">
    <property type="entry name" value="TransReg_Diox_bact_type"/>
</dbReference>
<dbReference type="EMBL" id="JAYMFF010000014">
    <property type="protein sequence ID" value="MEC4176244.1"/>
    <property type="molecule type" value="Genomic_DNA"/>
</dbReference>
<dbReference type="RefSeq" id="WP_326424851.1">
    <property type="nucleotide sequence ID" value="NZ_JAYMFF010000014.1"/>
</dbReference>
<evidence type="ECO:0000313" key="3">
    <source>
        <dbReference type="EMBL" id="MEC4176244.1"/>
    </source>
</evidence>
<proteinExistence type="predicted"/>